<reference evidence="1" key="1">
    <citation type="submission" date="2022-03" db="EMBL/GenBank/DDBJ databases">
        <authorList>
            <person name="Tunstrom K."/>
        </authorList>
    </citation>
    <scope>NUCLEOTIDE SEQUENCE</scope>
</reference>
<evidence type="ECO:0000313" key="2">
    <source>
        <dbReference type="Proteomes" id="UP001153954"/>
    </source>
</evidence>
<accession>A0AAU9UA71</accession>
<evidence type="ECO:0000313" key="1">
    <source>
        <dbReference type="EMBL" id="CAH2093725.1"/>
    </source>
</evidence>
<organism evidence="1 2">
    <name type="scientific">Euphydryas editha</name>
    <name type="common">Edith's checkerspot</name>
    <dbReference type="NCBI Taxonomy" id="104508"/>
    <lineage>
        <taxon>Eukaryota</taxon>
        <taxon>Metazoa</taxon>
        <taxon>Ecdysozoa</taxon>
        <taxon>Arthropoda</taxon>
        <taxon>Hexapoda</taxon>
        <taxon>Insecta</taxon>
        <taxon>Pterygota</taxon>
        <taxon>Neoptera</taxon>
        <taxon>Endopterygota</taxon>
        <taxon>Lepidoptera</taxon>
        <taxon>Glossata</taxon>
        <taxon>Ditrysia</taxon>
        <taxon>Papilionoidea</taxon>
        <taxon>Nymphalidae</taxon>
        <taxon>Nymphalinae</taxon>
        <taxon>Euphydryas</taxon>
    </lineage>
</organism>
<dbReference type="EMBL" id="CAKOGL010000013">
    <property type="protein sequence ID" value="CAH2093725.1"/>
    <property type="molecule type" value="Genomic_DNA"/>
</dbReference>
<dbReference type="AlphaFoldDB" id="A0AAU9UA71"/>
<dbReference type="Proteomes" id="UP001153954">
    <property type="component" value="Unassembled WGS sequence"/>
</dbReference>
<keyword evidence="2" id="KW-1185">Reference proteome</keyword>
<protein>
    <submittedName>
        <fullName evidence="1">Uncharacterized protein</fullName>
    </submittedName>
</protein>
<name>A0AAU9UA71_EUPED</name>
<sequence>MADSCSISINDNTEKLFKGEPITPSYDYMPQVSDNVLFNPMLLNENTNAVTLKTKLEDILKTATILTNALKKEIGIVEERERILKETIVYGRSGTTTLTVSTIDRPPRTYIIRNGLWSLCNGIIQYPIVKQAYNIYTDIFSTPRCLGQEVTSTRDPCVFNSLIKYETIPLTRRTYYVEDDYLCLKSSFNNTLETYMTVPKRVVDETCQNGTVTSLISNILNCGARILSEYTYYPFKDERTSLPLEYCNEKDGSCKLMVGWHITNKTIENFEFLKNDRQFKKIFIMKNKPVESFAV</sequence>
<proteinExistence type="predicted"/>
<gene>
    <name evidence="1" type="ORF">EEDITHA_LOCUS9360</name>
</gene>
<comment type="caution">
    <text evidence="1">The sequence shown here is derived from an EMBL/GenBank/DDBJ whole genome shotgun (WGS) entry which is preliminary data.</text>
</comment>